<feature type="binding site" evidence="11">
    <location>
        <position position="148"/>
    </location>
    <ligand>
        <name>ATP</name>
        <dbReference type="ChEBI" id="CHEBI:30616"/>
    </ligand>
</feature>
<dbReference type="PANTHER" id="PTHR33905:SF1">
    <property type="entry name" value="CST COMPLEX SUBUNIT TEN1"/>
    <property type="match status" value="1"/>
</dbReference>
<gene>
    <name evidence="12" type="primary">TEN1</name>
</gene>
<evidence type="ECO:0000313" key="12">
    <source>
        <dbReference type="Ensembl" id="ENSLCNP00005022362.1"/>
    </source>
</evidence>
<dbReference type="SUPFAM" id="SSF56112">
    <property type="entry name" value="Protein kinase-like (PK-like)"/>
    <property type="match status" value="1"/>
</dbReference>
<accession>A0A667IFU6</accession>
<dbReference type="GO" id="GO:0032211">
    <property type="term" value="P:negative regulation of telomere maintenance via telomerase"/>
    <property type="evidence" value="ECO:0007669"/>
    <property type="project" value="TreeGrafter"/>
</dbReference>
<dbReference type="PROSITE" id="PS00107">
    <property type="entry name" value="PROTEIN_KINASE_ATP"/>
    <property type="match status" value="1"/>
</dbReference>
<keyword evidence="13" id="KW-1185">Reference proteome</keyword>
<name>A0A667IFU6_LYNCA</name>
<evidence type="ECO:0000256" key="10">
    <source>
        <dbReference type="ARBA" id="ARBA00079840"/>
    </source>
</evidence>
<keyword evidence="4" id="KW-0779">Telomere</keyword>
<dbReference type="AlphaFoldDB" id="A0A667IFU6"/>
<dbReference type="GO" id="GO:0003697">
    <property type="term" value="F:single-stranded DNA binding"/>
    <property type="evidence" value="ECO:0007669"/>
    <property type="project" value="InterPro"/>
</dbReference>
<evidence type="ECO:0000256" key="8">
    <source>
        <dbReference type="ARBA" id="ARBA00068173"/>
    </source>
</evidence>
<organism evidence="12 13">
    <name type="scientific">Lynx canadensis</name>
    <name type="common">Canada lynx</name>
    <name type="synonym">Felis canadensis</name>
    <dbReference type="NCBI Taxonomy" id="61383"/>
    <lineage>
        <taxon>Eukaryota</taxon>
        <taxon>Metazoa</taxon>
        <taxon>Chordata</taxon>
        <taxon>Craniata</taxon>
        <taxon>Vertebrata</taxon>
        <taxon>Euteleostomi</taxon>
        <taxon>Mammalia</taxon>
        <taxon>Eutheria</taxon>
        <taxon>Laurasiatheria</taxon>
        <taxon>Carnivora</taxon>
        <taxon>Feliformia</taxon>
        <taxon>Felidae</taxon>
        <taxon>Felinae</taxon>
        <taxon>Lynx</taxon>
    </lineage>
</organism>
<dbReference type="PANTHER" id="PTHR33905">
    <property type="entry name" value="CST COMPLEX SUBUNIT TEN1"/>
    <property type="match status" value="1"/>
</dbReference>
<evidence type="ECO:0000256" key="5">
    <source>
        <dbReference type="ARBA" id="ARBA00023125"/>
    </source>
</evidence>
<dbReference type="InterPro" id="IPR012340">
    <property type="entry name" value="NA-bd_OB-fold"/>
</dbReference>
<evidence type="ECO:0000256" key="6">
    <source>
        <dbReference type="ARBA" id="ARBA00023242"/>
    </source>
</evidence>
<keyword evidence="11" id="KW-0547">Nucleotide-binding</keyword>
<evidence type="ECO:0000313" key="13">
    <source>
        <dbReference type="Proteomes" id="UP000472241"/>
    </source>
</evidence>
<dbReference type="Ensembl" id="ENSLCNT00005025007.1">
    <property type="protein sequence ID" value="ENSLCNP00005022362.1"/>
    <property type="gene ID" value="ENSLCNG00005014560.1"/>
</dbReference>
<evidence type="ECO:0000256" key="11">
    <source>
        <dbReference type="PROSITE-ProRule" id="PRU10141"/>
    </source>
</evidence>
<evidence type="ECO:0000256" key="3">
    <source>
        <dbReference type="ARBA" id="ARBA00022454"/>
    </source>
</evidence>
<dbReference type="GO" id="GO:0010521">
    <property type="term" value="F:telomerase inhibitor activity"/>
    <property type="evidence" value="ECO:0007669"/>
    <property type="project" value="TreeGrafter"/>
</dbReference>
<proteinExistence type="inferred from homology"/>
<dbReference type="Gene3D" id="2.40.50.140">
    <property type="entry name" value="Nucleic acid-binding proteins"/>
    <property type="match status" value="1"/>
</dbReference>
<dbReference type="InterPro" id="IPR011009">
    <property type="entry name" value="Kinase-like_dom_sf"/>
</dbReference>
<dbReference type="Proteomes" id="UP000472241">
    <property type="component" value="Unplaced"/>
</dbReference>
<dbReference type="GO" id="GO:0042162">
    <property type="term" value="F:telomeric DNA binding"/>
    <property type="evidence" value="ECO:0007669"/>
    <property type="project" value="TreeGrafter"/>
</dbReference>
<keyword evidence="3" id="KW-0158">Chromosome</keyword>
<dbReference type="GO" id="GO:1990879">
    <property type="term" value="C:CST complex"/>
    <property type="evidence" value="ECO:0007669"/>
    <property type="project" value="InterPro"/>
</dbReference>
<keyword evidence="6" id="KW-0539">Nucleus</keyword>
<comment type="subcellular location">
    <subcellularLocation>
        <location evidence="2">Chromosome</location>
        <location evidence="2">Telomere</location>
    </subcellularLocation>
    <subcellularLocation>
        <location evidence="1">Nucleus</location>
    </subcellularLocation>
</comment>
<evidence type="ECO:0000256" key="4">
    <source>
        <dbReference type="ARBA" id="ARBA00022895"/>
    </source>
</evidence>
<dbReference type="FunFam" id="2.40.50.140:FF:000203">
    <property type="entry name" value="TEN1 subunit of CST complex"/>
    <property type="match status" value="1"/>
</dbReference>
<dbReference type="GO" id="GO:0005524">
    <property type="term" value="F:ATP binding"/>
    <property type="evidence" value="ECO:0007669"/>
    <property type="project" value="UniProtKB-UniRule"/>
</dbReference>
<dbReference type="Pfam" id="PF15490">
    <property type="entry name" value="Ten1_2"/>
    <property type="match status" value="1"/>
</dbReference>
<reference evidence="12" key="2">
    <citation type="submission" date="2025-09" db="UniProtKB">
        <authorList>
            <consortium name="Ensembl"/>
        </authorList>
    </citation>
    <scope>IDENTIFICATION</scope>
</reference>
<evidence type="ECO:0000256" key="7">
    <source>
        <dbReference type="ARBA" id="ARBA00061044"/>
    </source>
</evidence>
<dbReference type="InterPro" id="IPR029146">
    <property type="entry name" value="Ten1_animal_plant"/>
</dbReference>
<evidence type="ECO:0000256" key="9">
    <source>
        <dbReference type="ARBA" id="ARBA00078215"/>
    </source>
</evidence>
<keyword evidence="5" id="KW-0238">DNA-binding</keyword>
<protein>
    <recommendedName>
        <fullName evidence="8">CST complex subunit TEN1</fullName>
    </recommendedName>
    <alternativeName>
        <fullName evidence="10">Protein telomeric pathways with STN1 homolog</fullName>
    </alternativeName>
    <alternativeName>
        <fullName evidence="9">Telomere length regulation protein TEN1 homolog</fullName>
    </alternativeName>
</protein>
<reference evidence="12" key="1">
    <citation type="submission" date="2025-08" db="UniProtKB">
        <authorList>
            <consortium name="Ensembl"/>
        </authorList>
    </citation>
    <scope>IDENTIFICATION</scope>
</reference>
<evidence type="ECO:0000256" key="1">
    <source>
        <dbReference type="ARBA" id="ARBA00004123"/>
    </source>
</evidence>
<sequence length="213" mass="23258">MLPKPGIYYFPWEVSAGQVPDGGTLRTFGRLCLYDMTQSRVTLRAQHGSDEHQILVCTKLVEPFQAQVDSMYLVLGELEHQDGGSVVKARVLTCVEGMNLPLLEQAVREQRSSAAMDVFQKVEKIGEGTYGVVYKAKNKETGQLVALKKISWICECPEGPGTHQPPGVTPVRPTPQGALLSVPGYSAGGGGGRRTEVQPSSFPPRFARGPWWC</sequence>
<evidence type="ECO:0000256" key="2">
    <source>
        <dbReference type="ARBA" id="ARBA00004574"/>
    </source>
</evidence>
<dbReference type="Gene3D" id="3.30.200.20">
    <property type="entry name" value="Phosphorylase Kinase, domain 1"/>
    <property type="match status" value="1"/>
</dbReference>
<keyword evidence="11" id="KW-0067">ATP-binding</keyword>
<dbReference type="InterPro" id="IPR017441">
    <property type="entry name" value="Protein_kinase_ATP_BS"/>
</dbReference>
<comment type="similarity">
    <text evidence="7">Belongs to the TEN1 family.</text>
</comment>